<protein>
    <submittedName>
        <fullName evidence="2">Uncharacterized protein</fullName>
    </submittedName>
</protein>
<feature type="region of interest" description="Disordered" evidence="1">
    <location>
        <begin position="719"/>
        <end position="755"/>
    </location>
</feature>
<accession>A0ABP7JD80</accession>
<name>A0ABP7JD80_9PSEU</name>
<feature type="region of interest" description="Disordered" evidence="1">
    <location>
        <begin position="305"/>
        <end position="324"/>
    </location>
</feature>
<evidence type="ECO:0000313" key="3">
    <source>
        <dbReference type="Proteomes" id="UP001501624"/>
    </source>
</evidence>
<evidence type="ECO:0000256" key="1">
    <source>
        <dbReference type="SAM" id="MobiDB-lite"/>
    </source>
</evidence>
<proteinExistence type="predicted"/>
<gene>
    <name evidence="2" type="ORF">GCM10022380_70180</name>
</gene>
<feature type="compositionally biased region" description="Basic and acidic residues" evidence="1">
    <location>
        <begin position="66"/>
        <end position="75"/>
    </location>
</feature>
<feature type="compositionally biased region" description="Low complexity" evidence="1">
    <location>
        <begin position="488"/>
        <end position="497"/>
    </location>
</feature>
<dbReference type="EMBL" id="BAABCM010000013">
    <property type="protein sequence ID" value="GAA3841981.1"/>
    <property type="molecule type" value="Genomic_DNA"/>
</dbReference>
<feature type="compositionally biased region" description="Basic residues" evidence="1">
    <location>
        <begin position="744"/>
        <end position="755"/>
    </location>
</feature>
<keyword evidence="3" id="KW-1185">Reference proteome</keyword>
<reference evidence="3" key="1">
    <citation type="journal article" date="2019" name="Int. J. Syst. Evol. Microbiol.">
        <title>The Global Catalogue of Microorganisms (GCM) 10K type strain sequencing project: providing services to taxonomists for standard genome sequencing and annotation.</title>
        <authorList>
            <consortium name="The Broad Institute Genomics Platform"/>
            <consortium name="The Broad Institute Genome Sequencing Center for Infectious Disease"/>
            <person name="Wu L."/>
            <person name="Ma J."/>
        </authorList>
    </citation>
    <scope>NUCLEOTIDE SEQUENCE [LARGE SCALE GENOMIC DNA]</scope>
    <source>
        <strain evidence="3">JCM 17017</strain>
    </source>
</reference>
<feature type="region of interest" description="Disordered" evidence="1">
    <location>
        <begin position="469"/>
        <end position="504"/>
    </location>
</feature>
<sequence>MTLVTAGLEQLLPGDPGAQHFDLLLRLQRADEIAQGVSADDVTVQAGGPPQHTGQFGRRRRRRGDHPRGLDRAVGADDDGERQSVVGAPDLEGAEQTPGGGEDLFGLPGDRQQRLPHPVRGVITHFRRHGGDHVVRDGDRSGIGDVGPALGGHPVDPRRAGHVRPVEHGAEFVGERAGEDPGVAGQRVARDVGRDRDEHVLAGPRAVLGTQLFRGPPRQLVRCRPALAVEDDDRRLTGVLVHDDPGAPVLRQTQLVGAGGHRRGPQDLQPARGEPPALEGVGAAEFGDPAVDLGHPPGVRHRLGRREADRERAATQSTPGGAPAVVTAAAPRDVGVPQGEPAPREVVDHRLRPVGEGVLGEGDRVAQRLVRRHRRARHRPHRFADRGHVRVTPVEGSGHRLLEAQVQDLTGVLVRDRDPAVRRHPRAAETVVLQRVEHGPAVTGLGNLHQVPDGTARAQVGQRRGRLRQEQGALGCADRRHQRREPAARVAGPRAPRLGVGAGRGLATQDVAPLAQEKVENDAVPLAPHEPHVPVGVPLHPVRPPGDVPGEGAERGPRIRALVEPAGRDAQAARIGRRGAVFVREPVADVGRQVDVAQRGALRVSDDLRRVPGVGPGSRSLRKRDLVDAVRRDRGAQDLLPLLRRGAVQPGEVGARGHGIGRLEPEDDPLPRLGAGPLGRHPGIVAVPREPGGVEAEPGVRKRLQHRRGVVRERRGLGHPHRIPHRLTGTGFRRQRIRHEPRTPHRGRHRVRHRP</sequence>
<comment type="caution">
    <text evidence="2">The sequence shown here is derived from an EMBL/GenBank/DDBJ whole genome shotgun (WGS) entry which is preliminary data.</text>
</comment>
<feature type="region of interest" description="Disordered" evidence="1">
    <location>
        <begin position="39"/>
        <end position="114"/>
    </location>
</feature>
<dbReference type="Proteomes" id="UP001501624">
    <property type="component" value="Unassembled WGS sequence"/>
</dbReference>
<evidence type="ECO:0000313" key="2">
    <source>
        <dbReference type="EMBL" id="GAA3841981.1"/>
    </source>
</evidence>
<organism evidence="2 3">
    <name type="scientific">Amycolatopsis tucumanensis</name>
    <dbReference type="NCBI Taxonomy" id="401106"/>
    <lineage>
        <taxon>Bacteria</taxon>
        <taxon>Bacillati</taxon>
        <taxon>Actinomycetota</taxon>
        <taxon>Actinomycetes</taxon>
        <taxon>Pseudonocardiales</taxon>
        <taxon>Pseudonocardiaceae</taxon>
        <taxon>Amycolatopsis</taxon>
    </lineage>
</organism>